<dbReference type="STRING" id="660518.SAMN05216218_108217"/>
<evidence type="ECO:0000313" key="10">
    <source>
        <dbReference type="Proteomes" id="UP000199076"/>
    </source>
</evidence>
<feature type="transmembrane region" description="Helical" evidence="7">
    <location>
        <begin position="31"/>
        <end position="50"/>
    </location>
</feature>
<keyword evidence="3" id="KW-1003">Cell membrane</keyword>
<keyword evidence="10" id="KW-1185">Reference proteome</keyword>
<keyword evidence="4 7" id="KW-0812">Transmembrane</keyword>
<dbReference type="Pfam" id="PF07690">
    <property type="entry name" value="MFS_1"/>
    <property type="match status" value="1"/>
</dbReference>
<dbReference type="PANTHER" id="PTHR23517">
    <property type="entry name" value="RESISTANCE PROTEIN MDTM, PUTATIVE-RELATED-RELATED"/>
    <property type="match status" value="1"/>
</dbReference>
<evidence type="ECO:0000313" key="9">
    <source>
        <dbReference type="EMBL" id="SDF70189.1"/>
    </source>
</evidence>
<feature type="domain" description="Major facilitator superfamily (MFS) profile" evidence="8">
    <location>
        <begin position="28"/>
        <end position="416"/>
    </location>
</feature>
<dbReference type="Proteomes" id="UP000199076">
    <property type="component" value="Unassembled WGS sequence"/>
</dbReference>
<evidence type="ECO:0000256" key="5">
    <source>
        <dbReference type="ARBA" id="ARBA00022989"/>
    </source>
</evidence>
<dbReference type="EMBL" id="FNBK01000008">
    <property type="protein sequence ID" value="SDF70189.1"/>
    <property type="molecule type" value="Genomic_DNA"/>
</dbReference>
<gene>
    <name evidence="9" type="ORF">SAMN05216218_108217</name>
</gene>
<evidence type="ECO:0000256" key="2">
    <source>
        <dbReference type="ARBA" id="ARBA00022448"/>
    </source>
</evidence>
<dbReference type="PRINTS" id="PR01035">
    <property type="entry name" value="TCRTETA"/>
</dbReference>
<feature type="transmembrane region" description="Helical" evidence="7">
    <location>
        <begin position="156"/>
        <end position="177"/>
    </location>
</feature>
<evidence type="ECO:0000256" key="1">
    <source>
        <dbReference type="ARBA" id="ARBA00004651"/>
    </source>
</evidence>
<proteinExistence type="predicted"/>
<dbReference type="InterPro" id="IPR011701">
    <property type="entry name" value="MFS"/>
</dbReference>
<dbReference type="Gene3D" id="1.20.1250.20">
    <property type="entry name" value="MFS general substrate transporter like domains"/>
    <property type="match status" value="1"/>
</dbReference>
<dbReference type="GO" id="GO:0005886">
    <property type="term" value="C:plasma membrane"/>
    <property type="evidence" value="ECO:0007669"/>
    <property type="project" value="UniProtKB-SubCell"/>
</dbReference>
<accession>A0A1G7N9X9</accession>
<evidence type="ECO:0000256" key="6">
    <source>
        <dbReference type="ARBA" id="ARBA00023136"/>
    </source>
</evidence>
<evidence type="ECO:0000256" key="4">
    <source>
        <dbReference type="ARBA" id="ARBA00022692"/>
    </source>
</evidence>
<reference evidence="10" key="1">
    <citation type="submission" date="2016-10" db="EMBL/GenBank/DDBJ databases">
        <authorList>
            <person name="Varghese N."/>
            <person name="Submissions S."/>
        </authorList>
    </citation>
    <scope>NUCLEOTIDE SEQUENCE [LARGE SCALE GENOMIC DNA]</scope>
    <source>
        <strain evidence="10">IBRC-M 10760</strain>
    </source>
</reference>
<dbReference type="SUPFAM" id="SSF103473">
    <property type="entry name" value="MFS general substrate transporter"/>
    <property type="match status" value="1"/>
</dbReference>
<evidence type="ECO:0000256" key="7">
    <source>
        <dbReference type="SAM" id="Phobius"/>
    </source>
</evidence>
<dbReference type="PROSITE" id="PS50850">
    <property type="entry name" value="MFS"/>
    <property type="match status" value="1"/>
</dbReference>
<feature type="transmembrane region" description="Helical" evidence="7">
    <location>
        <begin position="65"/>
        <end position="86"/>
    </location>
</feature>
<organism evidence="9 10">
    <name type="scientific">Halorientalis regularis</name>
    <dbReference type="NCBI Taxonomy" id="660518"/>
    <lineage>
        <taxon>Archaea</taxon>
        <taxon>Methanobacteriati</taxon>
        <taxon>Methanobacteriota</taxon>
        <taxon>Stenosarchaea group</taxon>
        <taxon>Halobacteria</taxon>
        <taxon>Halobacteriales</taxon>
        <taxon>Haloarculaceae</taxon>
        <taxon>Halorientalis</taxon>
    </lineage>
</organism>
<comment type="subcellular location">
    <subcellularLocation>
        <location evidence="1">Cell membrane</location>
        <topology evidence="1">Multi-pass membrane protein</topology>
    </subcellularLocation>
</comment>
<name>A0A1G7N9X9_9EURY</name>
<feature type="transmembrane region" description="Helical" evidence="7">
    <location>
        <begin position="294"/>
        <end position="314"/>
    </location>
</feature>
<dbReference type="GO" id="GO:0022857">
    <property type="term" value="F:transmembrane transporter activity"/>
    <property type="evidence" value="ECO:0007669"/>
    <property type="project" value="InterPro"/>
</dbReference>
<dbReference type="CDD" id="cd17474">
    <property type="entry name" value="MFS_YfmO_like"/>
    <property type="match status" value="1"/>
</dbReference>
<sequence length="423" mass="43229">MRGGENVRSVISAATLLGEDSTIIRDRSFQLLLLANFSPPLGSALISPLLDTLVGPFAVSETEIGLLMTAFTAPSIVLIPLVGVLADRVGRKLVMIGGLLCFGIGGVAIAFTTDFQVALALRLLQGIGFAGLTPIIVTSIGDLYRGGAEATAQGVRFATSGFTLMTFPLLGGTLAAIAWQYPFFLYALTFPTAVLIALFFEEPTSEDTRQGSADTDLGDLLEFVSRPRVASVLVGRAIPNFLYTAFLTYNSFVVVQLIGGSPGEAGLLITAASVFHTASATQAGRITALFDSRLYPLLGANLSMGAGFAVVGLAGSLPVALIGSAGVGLGFGTSLSLYRSVITGFTVESLRGSVVSAGSALGRVGATVAPIVMGVAVASTEPLIGFDAAVRSTVVAAALLCGIGGTACLLVARWSPAVEPTSG</sequence>
<dbReference type="InterPro" id="IPR005829">
    <property type="entry name" value="Sugar_transporter_CS"/>
</dbReference>
<feature type="transmembrane region" description="Helical" evidence="7">
    <location>
        <begin position="320"/>
        <end position="342"/>
    </location>
</feature>
<protein>
    <submittedName>
        <fullName evidence="9">Predicted arabinose efflux permease, MFS family</fullName>
    </submittedName>
</protein>
<evidence type="ECO:0000259" key="8">
    <source>
        <dbReference type="PROSITE" id="PS50850"/>
    </source>
</evidence>
<keyword evidence="5 7" id="KW-1133">Transmembrane helix</keyword>
<dbReference type="InterPro" id="IPR001958">
    <property type="entry name" value="Tet-R_TetA/multi-R_MdtG-like"/>
</dbReference>
<dbReference type="InterPro" id="IPR050171">
    <property type="entry name" value="MFS_Transporters"/>
</dbReference>
<dbReference type="InterPro" id="IPR036259">
    <property type="entry name" value="MFS_trans_sf"/>
</dbReference>
<keyword evidence="2" id="KW-0813">Transport</keyword>
<dbReference type="InterPro" id="IPR020846">
    <property type="entry name" value="MFS_dom"/>
</dbReference>
<feature type="transmembrane region" description="Helical" evidence="7">
    <location>
        <begin position="123"/>
        <end position="144"/>
    </location>
</feature>
<dbReference type="PROSITE" id="PS00216">
    <property type="entry name" value="SUGAR_TRANSPORT_1"/>
    <property type="match status" value="1"/>
</dbReference>
<feature type="transmembrane region" description="Helical" evidence="7">
    <location>
        <begin position="354"/>
        <end position="377"/>
    </location>
</feature>
<evidence type="ECO:0000256" key="3">
    <source>
        <dbReference type="ARBA" id="ARBA00022475"/>
    </source>
</evidence>
<feature type="transmembrane region" description="Helical" evidence="7">
    <location>
        <begin position="389"/>
        <end position="412"/>
    </location>
</feature>
<dbReference type="PANTHER" id="PTHR23517:SF2">
    <property type="entry name" value="MULTIDRUG RESISTANCE PROTEIN MDTH"/>
    <property type="match status" value="1"/>
</dbReference>
<keyword evidence="6 7" id="KW-0472">Membrane</keyword>
<feature type="transmembrane region" description="Helical" evidence="7">
    <location>
        <begin position="93"/>
        <end position="111"/>
    </location>
</feature>
<dbReference type="AlphaFoldDB" id="A0A1G7N9X9"/>
<feature type="transmembrane region" description="Helical" evidence="7">
    <location>
        <begin position="183"/>
        <end position="200"/>
    </location>
</feature>